<evidence type="ECO:0000256" key="1">
    <source>
        <dbReference type="ARBA" id="ARBA00022664"/>
    </source>
</evidence>
<dbReference type="InterPro" id="IPR036875">
    <property type="entry name" value="Znf_CCHC_sf"/>
</dbReference>
<dbReference type="GO" id="GO:0006397">
    <property type="term" value="P:mRNA processing"/>
    <property type="evidence" value="ECO:0007669"/>
    <property type="project" value="UniProtKB-KW"/>
</dbReference>
<dbReference type="GO" id="GO:0008270">
    <property type="term" value="F:zinc ion binding"/>
    <property type="evidence" value="ECO:0007669"/>
    <property type="project" value="UniProtKB-KW"/>
</dbReference>
<dbReference type="InterPro" id="IPR001878">
    <property type="entry name" value="Znf_CCHC"/>
</dbReference>
<keyword evidence="1" id="KW-0507">mRNA processing</keyword>
<dbReference type="SUPFAM" id="SSF57756">
    <property type="entry name" value="Retrovirus zinc finger-like domains"/>
    <property type="match status" value="1"/>
</dbReference>
<evidence type="ECO:0000256" key="3">
    <source>
        <dbReference type="SAM" id="MobiDB-lite"/>
    </source>
</evidence>
<dbReference type="AlphaFoldDB" id="A0AAD6WSW3"/>
<accession>A0AAD6WSW3</accession>
<keyword evidence="6" id="KW-1185">Reference proteome</keyword>
<feature type="domain" description="CCHC-type" evidence="4">
    <location>
        <begin position="35"/>
        <end position="51"/>
    </location>
</feature>
<dbReference type="Gene3D" id="4.10.60.10">
    <property type="entry name" value="Zinc finger, CCHC-type"/>
    <property type="match status" value="1"/>
</dbReference>
<reference evidence="5" key="1">
    <citation type="submission" date="2023-03" db="EMBL/GenBank/DDBJ databases">
        <title>Massive genome expansion in bonnet fungi (Mycena s.s.) driven by repeated elements and novel gene families across ecological guilds.</title>
        <authorList>
            <consortium name="Lawrence Berkeley National Laboratory"/>
            <person name="Harder C.B."/>
            <person name="Miyauchi S."/>
            <person name="Viragh M."/>
            <person name="Kuo A."/>
            <person name="Thoen E."/>
            <person name="Andreopoulos B."/>
            <person name="Lu D."/>
            <person name="Skrede I."/>
            <person name="Drula E."/>
            <person name="Henrissat B."/>
            <person name="Morin E."/>
            <person name="Kohler A."/>
            <person name="Barry K."/>
            <person name="LaButti K."/>
            <person name="Morin E."/>
            <person name="Salamov A."/>
            <person name="Lipzen A."/>
            <person name="Mereny Z."/>
            <person name="Hegedus B."/>
            <person name="Baldrian P."/>
            <person name="Stursova M."/>
            <person name="Weitz H."/>
            <person name="Taylor A."/>
            <person name="Grigoriev I.V."/>
            <person name="Nagy L.G."/>
            <person name="Martin F."/>
            <person name="Kauserud H."/>
        </authorList>
    </citation>
    <scope>NUCLEOTIDE SEQUENCE</scope>
    <source>
        <strain evidence="5">CBHHK200</strain>
    </source>
</reference>
<protein>
    <recommendedName>
        <fullName evidence="4">CCHC-type domain-containing protein</fullName>
    </recommendedName>
</protein>
<dbReference type="EMBL" id="JARJCM010000212">
    <property type="protein sequence ID" value="KAJ7022296.1"/>
    <property type="molecule type" value="Genomic_DNA"/>
</dbReference>
<evidence type="ECO:0000313" key="5">
    <source>
        <dbReference type="EMBL" id="KAJ7022296.1"/>
    </source>
</evidence>
<gene>
    <name evidence="5" type="ORF">C8F04DRAFT_1194603</name>
</gene>
<name>A0AAD6WSW3_9AGAR</name>
<evidence type="ECO:0000259" key="4">
    <source>
        <dbReference type="PROSITE" id="PS50158"/>
    </source>
</evidence>
<evidence type="ECO:0000256" key="2">
    <source>
        <dbReference type="PROSITE-ProRule" id="PRU00047"/>
    </source>
</evidence>
<organism evidence="5 6">
    <name type="scientific">Mycena alexandri</name>
    <dbReference type="NCBI Taxonomy" id="1745969"/>
    <lineage>
        <taxon>Eukaryota</taxon>
        <taxon>Fungi</taxon>
        <taxon>Dikarya</taxon>
        <taxon>Basidiomycota</taxon>
        <taxon>Agaricomycotina</taxon>
        <taxon>Agaricomycetes</taxon>
        <taxon>Agaricomycetidae</taxon>
        <taxon>Agaricales</taxon>
        <taxon>Marasmiineae</taxon>
        <taxon>Mycenaceae</taxon>
        <taxon>Mycena</taxon>
    </lineage>
</organism>
<dbReference type="SMART" id="SM00343">
    <property type="entry name" value="ZnF_C2HC"/>
    <property type="match status" value="2"/>
</dbReference>
<dbReference type="Pfam" id="PF00098">
    <property type="entry name" value="zf-CCHC"/>
    <property type="match status" value="2"/>
</dbReference>
<keyword evidence="2" id="KW-0862">Zinc</keyword>
<keyword evidence="2" id="KW-0479">Metal-binding</keyword>
<dbReference type="GO" id="GO:0003676">
    <property type="term" value="F:nucleic acid binding"/>
    <property type="evidence" value="ECO:0007669"/>
    <property type="project" value="InterPro"/>
</dbReference>
<proteinExistence type="predicted"/>
<evidence type="ECO:0000313" key="6">
    <source>
        <dbReference type="Proteomes" id="UP001218188"/>
    </source>
</evidence>
<feature type="region of interest" description="Disordered" evidence="3">
    <location>
        <begin position="200"/>
        <end position="220"/>
    </location>
</feature>
<dbReference type="Proteomes" id="UP001218188">
    <property type="component" value="Unassembled WGS sequence"/>
</dbReference>
<dbReference type="PROSITE" id="PS50158">
    <property type="entry name" value="ZF_CCHC"/>
    <property type="match status" value="1"/>
</dbReference>
<keyword evidence="2" id="KW-0863">Zinc-finger</keyword>
<comment type="caution">
    <text evidence="5">The sequence shown here is derived from an EMBL/GenBank/DDBJ whole genome shotgun (WGS) entry which is preliminary data.</text>
</comment>
<sequence>MFSVRAVARRVSASVQASRRLPIVRKIASDASHVRCNTCGKLGHYTVNCPEPVKYPCKLCGSTDHWAAQCPSRACIQRVSTHQLLLRLNGPSSRSMQNCATHGMLQMRSNGAYGPGVQGSCNLLMPVSIPAGAAGPPVIWQRTARCTALATDAARQVTSQARAPRETHNAFAITAANQGTCQVTARTLSAISAVNQAIPRSTARSDEVSTRGKARSSASSRSNPVFLAHLAGVF</sequence>